<dbReference type="SUPFAM" id="SSF46785">
    <property type="entry name" value="Winged helix' DNA-binding domain"/>
    <property type="match status" value="1"/>
</dbReference>
<name>A0A3D9L5R4_MARFU</name>
<evidence type="ECO:0000313" key="2">
    <source>
        <dbReference type="EMBL" id="RED99772.1"/>
    </source>
</evidence>
<dbReference type="Proteomes" id="UP000256779">
    <property type="component" value="Unassembled WGS sequence"/>
</dbReference>
<proteinExistence type="predicted"/>
<dbReference type="EMBL" id="QREG01000007">
    <property type="protein sequence ID" value="RED99772.1"/>
    <property type="molecule type" value="Genomic_DNA"/>
</dbReference>
<evidence type="ECO:0000259" key="1">
    <source>
        <dbReference type="Pfam" id="PF03551"/>
    </source>
</evidence>
<dbReference type="Pfam" id="PF03551">
    <property type="entry name" value="PadR"/>
    <property type="match status" value="1"/>
</dbReference>
<accession>A0A3D9L5R4</accession>
<gene>
    <name evidence="2" type="ORF">C7460_10754</name>
</gene>
<dbReference type="RefSeq" id="WP_115867795.1">
    <property type="nucleotide sequence ID" value="NZ_QREG01000007.1"/>
</dbReference>
<protein>
    <submittedName>
        <fullName evidence="2">PadR family transcriptional regulator</fullName>
    </submittedName>
</protein>
<dbReference type="InterPro" id="IPR036390">
    <property type="entry name" value="WH_DNA-bd_sf"/>
</dbReference>
<dbReference type="InterPro" id="IPR005149">
    <property type="entry name" value="Tscrpt_reg_PadR_N"/>
</dbReference>
<dbReference type="Gene3D" id="1.10.10.10">
    <property type="entry name" value="Winged helix-like DNA-binding domain superfamily/Winged helix DNA-binding domain"/>
    <property type="match status" value="1"/>
</dbReference>
<reference evidence="2 3" key="1">
    <citation type="submission" date="2018-07" db="EMBL/GenBank/DDBJ databases">
        <title>Genomic Encyclopedia of Type Strains, Phase IV (KMG-IV): sequencing the most valuable type-strain genomes for metagenomic binning, comparative biology and taxonomic classification.</title>
        <authorList>
            <person name="Goeker M."/>
        </authorList>
    </citation>
    <scope>NUCLEOTIDE SEQUENCE [LARGE SCALE GENOMIC DNA]</scope>
    <source>
        <strain evidence="2 3">DSM 4134</strain>
    </source>
</reference>
<keyword evidence="3" id="KW-1185">Reference proteome</keyword>
<organism evidence="2 3">
    <name type="scientific">Marinoscillum furvescens DSM 4134</name>
    <dbReference type="NCBI Taxonomy" id="1122208"/>
    <lineage>
        <taxon>Bacteria</taxon>
        <taxon>Pseudomonadati</taxon>
        <taxon>Bacteroidota</taxon>
        <taxon>Cytophagia</taxon>
        <taxon>Cytophagales</taxon>
        <taxon>Reichenbachiellaceae</taxon>
        <taxon>Marinoscillum</taxon>
    </lineage>
</organism>
<feature type="domain" description="Transcription regulator PadR N-terminal" evidence="1">
    <location>
        <begin position="15"/>
        <end position="89"/>
    </location>
</feature>
<dbReference type="AlphaFoldDB" id="A0A3D9L5R4"/>
<dbReference type="InterPro" id="IPR036388">
    <property type="entry name" value="WH-like_DNA-bd_sf"/>
</dbReference>
<comment type="caution">
    <text evidence="2">The sequence shown here is derived from an EMBL/GenBank/DDBJ whole genome shotgun (WGS) entry which is preliminary data.</text>
</comment>
<dbReference type="OrthoDB" id="982587at2"/>
<evidence type="ECO:0000313" key="3">
    <source>
        <dbReference type="Proteomes" id="UP000256779"/>
    </source>
</evidence>
<sequence>MKEQTLGEFEELVLLMVAALHDEAYGVSILEHLEREAGRKANISAIHVALKRLEQKGLVVSRYGGITGDRGGRRKKFYVVTAFGKKALDQQYTVRTSLYKQIPDISFAKG</sequence>